<dbReference type="PRINTS" id="PR00080">
    <property type="entry name" value="SDRFAMILY"/>
</dbReference>
<dbReference type="PROSITE" id="PS00061">
    <property type="entry name" value="ADH_SHORT"/>
    <property type="match status" value="1"/>
</dbReference>
<dbReference type="Proteomes" id="UP000319383">
    <property type="component" value="Chromosome"/>
</dbReference>
<dbReference type="RefSeq" id="WP_145376435.1">
    <property type="nucleotide sequence ID" value="NZ_CP036276.1"/>
</dbReference>
<dbReference type="InterPro" id="IPR020904">
    <property type="entry name" value="Sc_DH/Rdtase_CS"/>
</dbReference>
<protein>
    <submittedName>
        <fullName evidence="2">3-oxoacyl-[acyl-carrier-protein] reductase FabG</fullName>
        <ecNumber evidence="2">1.1.1.100</ecNumber>
    </submittedName>
</protein>
<dbReference type="PANTHER" id="PTHR42760">
    <property type="entry name" value="SHORT-CHAIN DEHYDROGENASES/REDUCTASES FAMILY MEMBER"/>
    <property type="match status" value="1"/>
</dbReference>
<dbReference type="EMBL" id="CP036276">
    <property type="protein sequence ID" value="QDU44097.1"/>
    <property type="molecule type" value="Genomic_DNA"/>
</dbReference>
<name>A0A517ZNN5_9PLAN</name>
<sequence>MAEQPRGPFFKLDGKVAFVTGAGQGLGEAIAYRLAACGAKVGVFDLDGEKAANVALECSGVALQGSVTSEEDVERGLRYLEEQFGPPQIVVNNAGILGHIGPCWDLDAENMRQVMEVNLIGTFLVCHAVLPGMLERKYGRIINIASVAGKEGNADLIPYSTSKAAVIALTKSIAKSVGGKGDITANCISPALLDTPMWESLPKPVADSLVATVPVGRVGTTEEVAGLVHYLASSESSLTTGQCYNVNGGPASD</sequence>
<dbReference type="FunFam" id="3.40.50.720:FF:000084">
    <property type="entry name" value="Short-chain dehydrogenase reductase"/>
    <property type="match status" value="1"/>
</dbReference>
<gene>
    <name evidence="2" type="primary">fabG_5</name>
    <name evidence="2" type="ORF">Mal52_25750</name>
</gene>
<dbReference type="InterPro" id="IPR036291">
    <property type="entry name" value="NAD(P)-bd_dom_sf"/>
</dbReference>
<reference evidence="2 3" key="1">
    <citation type="submission" date="2019-02" db="EMBL/GenBank/DDBJ databases">
        <title>Deep-cultivation of Planctomycetes and their phenomic and genomic characterization uncovers novel biology.</title>
        <authorList>
            <person name="Wiegand S."/>
            <person name="Jogler M."/>
            <person name="Boedeker C."/>
            <person name="Pinto D."/>
            <person name="Vollmers J."/>
            <person name="Rivas-Marin E."/>
            <person name="Kohn T."/>
            <person name="Peeters S.H."/>
            <person name="Heuer A."/>
            <person name="Rast P."/>
            <person name="Oberbeckmann S."/>
            <person name="Bunk B."/>
            <person name="Jeske O."/>
            <person name="Meyerdierks A."/>
            <person name="Storesund J.E."/>
            <person name="Kallscheuer N."/>
            <person name="Luecker S."/>
            <person name="Lage O.M."/>
            <person name="Pohl T."/>
            <person name="Merkel B.J."/>
            <person name="Hornburger P."/>
            <person name="Mueller R.-W."/>
            <person name="Bruemmer F."/>
            <person name="Labrenz M."/>
            <person name="Spormann A.M."/>
            <person name="Op den Camp H."/>
            <person name="Overmann J."/>
            <person name="Amann R."/>
            <person name="Jetten M.S.M."/>
            <person name="Mascher T."/>
            <person name="Medema M.H."/>
            <person name="Devos D.P."/>
            <person name="Kaster A.-K."/>
            <person name="Ovreas L."/>
            <person name="Rohde M."/>
            <person name="Galperin M.Y."/>
            <person name="Jogler C."/>
        </authorList>
    </citation>
    <scope>NUCLEOTIDE SEQUENCE [LARGE SCALE GENOMIC DNA]</scope>
    <source>
        <strain evidence="2 3">Mal52</strain>
    </source>
</reference>
<proteinExistence type="inferred from homology"/>
<dbReference type="Pfam" id="PF13561">
    <property type="entry name" value="adh_short_C2"/>
    <property type="match status" value="1"/>
</dbReference>
<evidence type="ECO:0000313" key="3">
    <source>
        <dbReference type="Proteomes" id="UP000319383"/>
    </source>
</evidence>
<dbReference type="GO" id="GO:0004316">
    <property type="term" value="F:3-oxoacyl-[acyl-carrier-protein] reductase (NADPH) activity"/>
    <property type="evidence" value="ECO:0007669"/>
    <property type="project" value="UniProtKB-EC"/>
</dbReference>
<keyword evidence="3" id="KW-1185">Reference proteome</keyword>
<dbReference type="EC" id="1.1.1.100" evidence="2"/>
<accession>A0A517ZNN5</accession>
<evidence type="ECO:0000313" key="2">
    <source>
        <dbReference type="EMBL" id="QDU44097.1"/>
    </source>
</evidence>
<dbReference type="AlphaFoldDB" id="A0A517ZNN5"/>
<dbReference type="GO" id="GO:0030497">
    <property type="term" value="P:fatty acid elongation"/>
    <property type="evidence" value="ECO:0007669"/>
    <property type="project" value="TreeGrafter"/>
</dbReference>
<evidence type="ECO:0000256" key="1">
    <source>
        <dbReference type="ARBA" id="ARBA00006484"/>
    </source>
</evidence>
<dbReference type="Gene3D" id="3.40.50.720">
    <property type="entry name" value="NAD(P)-binding Rossmann-like Domain"/>
    <property type="match status" value="1"/>
</dbReference>
<comment type="similarity">
    <text evidence="1">Belongs to the short-chain dehydrogenases/reductases (SDR) family.</text>
</comment>
<dbReference type="SUPFAM" id="SSF51735">
    <property type="entry name" value="NAD(P)-binding Rossmann-fold domains"/>
    <property type="match status" value="1"/>
</dbReference>
<dbReference type="InterPro" id="IPR002347">
    <property type="entry name" value="SDR_fam"/>
</dbReference>
<organism evidence="2 3">
    <name type="scientific">Symmachiella dynata</name>
    <dbReference type="NCBI Taxonomy" id="2527995"/>
    <lineage>
        <taxon>Bacteria</taxon>
        <taxon>Pseudomonadati</taxon>
        <taxon>Planctomycetota</taxon>
        <taxon>Planctomycetia</taxon>
        <taxon>Planctomycetales</taxon>
        <taxon>Planctomycetaceae</taxon>
        <taxon>Symmachiella</taxon>
    </lineage>
</organism>
<dbReference type="PANTHER" id="PTHR42760:SF40">
    <property type="entry name" value="3-OXOACYL-[ACYL-CARRIER-PROTEIN] REDUCTASE, CHLOROPLASTIC"/>
    <property type="match status" value="1"/>
</dbReference>
<keyword evidence="2" id="KW-0560">Oxidoreductase</keyword>
<dbReference type="KEGG" id="sdyn:Mal52_25750"/>
<dbReference type="PRINTS" id="PR00081">
    <property type="entry name" value="GDHRDH"/>
</dbReference>